<reference evidence="7" key="1">
    <citation type="submission" date="2018-05" db="EMBL/GenBank/DDBJ databases">
        <authorList>
            <person name="Lanie J.A."/>
            <person name="Ng W.-L."/>
            <person name="Kazmierczak K.M."/>
            <person name="Andrzejewski T.M."/>
            <person name="Davidsen T.M."/>
            <person name="Wayne K.J."/>
            <person name="Tettelin H."/>
            <person name="Glass J.I."/>
            <person name="Rusch D."/>
            <person name="Podicherti R."/>
            <person name="Tsui H.-C.T."/>
            <person name="Winkler M.E."/>
        </authorList>
    </citation>
    <scope>NUCLEOTIDE SEQUENCE</scope>
</reference>
<sequence>DISYNFLSEIKIAVIGGGINGLCTAWLSARKGHAVTLYERDKIMQATSSASSKLLHGGFRYLENAEFRLVREAAKERLFWLKQAPHHTHIMRICIPVYADNHRSGWVIRAG</sequence>
<comment type="similarity">
    <text evidence="2">Belongs to the FAD-dependent glycerol-3-phosphate dehydrogenase family.</text>
</comment>
<accession>A0A383A2G5</accession>
<dbReference type="InterPro" id="IPR000447">
    <property type="entry name" value="G3P_DH_FAD-dep"/>
</dbReference>
<comment type="cofactor">
    <cofactor evidence="1">
        <name>FAD</name>
        <dbReference type="ChEBI" id="CHEBI:57692"/>
    </cofactor>
</comment>
<gene>
    <name evidence="7" type="ORF">METZ01_LOCUS454002</name>
</gene>
<evidence type="ECO:0000256" key="4">
    <source>
        <dbReference type="ARBA" id="ARBA00022827"/>
    </source>
</evidence>
<dbReference type="InterPro" id="IPR006076">
    <property type="entry name" value="FAD-dep_OxRdtase"/>
</dbReference>
<dbReference type="PANTHER" id="PTHR11985:SF15">
    <property type="entry name" value="GLYCEROL-3-PHOSPHATE DEHYDROGENASE, MITOCHONDRIAL"/>
    <property type="match status" value="1"/>
</dbReference>
<evidence type="ECO:0000256" key="5">
    <source>
        <dbReference type="ARBA" id="ARBA00023002"/>
    </source>
</evidence>
<evidence type="ECO:0000256" key="1">
    <source>
        <dbReference type="ARBA" id="ARBA00001974"/>
    </source>
</evidence>
<name>A0A383A2G5_9ZZZZ</name>
<evidence type="ECO:0000259" key="6">
    <source>
        <dbReference type="Pfam" id="PF01266"/>
    </source>
</evidence>
<dbReference type="Gene3D" id="3.30.9.10">
    <property type="entry name" value="D-Amino Acid Oxidase, subunit A, domain 2"/>
    <property type="match status" value="1"/>
</dbReference>
<feature type="non-terminal residue" evidence="7">
    <location>
        <position position="1"/>
    </location>
</feature>
<dbReference type="EMBL" id="UINC01188101">
    <property type="protein sequence ID" value="SVE01148.1"/>
    <property type="molecule type" value="Genomic_DNA"/>
</dbReference>
<keyword evidence="4" id="KW-0274">FAD</keyword>
<keyword evidence="5" id="KW-0560">Oxidoreductase</keyword>
<dbReference type="Pfam" id="PF01266">
    <property type="entry name" value="DAO"/>
    <property type="match status" value="1"/>
</dbReference>
<dbReference type="PANTHER" id="PTHR11985">
    <property type="entry name" value="GLYCEROL-3-PHOSPHATE DEHYDROGENASE"/>
    <property type="match status" value="1"/>
</dbReference>
<protein>
    <recommendedName>
        <fullName evidence="6">FAD dependent oxidoreductase domain-containing protein</fullName>
    </recommendedName>
</protein>
<organism evidence="7">
    <name type="scientific">marine metagenome</name>
    <dbReference type="NCBI Taxonomy" id="408172"/>
    <lineage>
        <taxon>unclassified sequences</taxon>
        <taxon>metagenomes</taxon>
        <taxon>ecological metagenomes</taxon>
    </lineage>
</organism>
<proteinExistence type="inferred from homology"/>
<dbReference type="InterPro" id="IPR036188">
    <property type="entry name" value="FAD/NAD-bd_sf"/>
</dbReference>
<dbReference type="Gene3D" id="3.50.50.60">
    <property type="entry name" value="FAD/NAD(P)-binding domain"/>
    <property type="match status" value="1"/>
</dbReference>
<keyword evidence="3" id="KW-0285">Flavoprotein</keyword>
<evidence type="ECO:0000313" key="7">
    <source>
        <dbReference type="EMBL" id="SVE01148.1"/>
    </source>
</evidence>
<dbReference type="AlphaFoldDB" id="A0A383A2G5"/>
<evidence type="ECO:0000256" key="2">
    <source>
        <dbReference type="ARBA" id="ARBA00007330"/>
    </source>
</evidence>
<feature type="domain" description="FAD dependent oxidoreductase" evidence="6">
    <location>
        <begin position="11"/>
        <end position="101"/>
    </location>
</feature>
<dbReference type="SUPFAM" id="SSF51905">
    <property type="entry name" value="FAD/NAD(P)-binding domain"/>
    <property type="match status" value="1"/>
</dbReference>
<dbReference type="GO" id="GO:0004368">
    <property type="term" value="F:glycerol-3-phosphate dehydrogenase (quinone) activity"/>
    <property type="evidence" value="ECO:0007669"/>
    <property type="project" value="InterPro"/>
</dbReference>
<dbReference type="GO" id="GO:0006072">
    <property type="term" value="P:glycerol-3-phosphate metabolic process"/>
    <property type="evidence" value="ECO:0007669"/>
    <property type="project" value="InterPro"/>
</dbReference>
<evidence type="ECO:0000256" key="3">
    <source>
        <dbReference type="ARBA" id="ARBA00022630"/>
    </source>
</evidence>